<dbReference type="Proteomes" id="UP000023152">
    <property type="component" value="Unassembled WGS sequence"/>
</dbReference>
<keyword evidence="1" id="KW-1133">Transmembrane helix</keyword>
<keyword evidence="1" id="KW-0812">Transmembrane</keyword>
<sequence length="371" mass="43133">MNMDTEPLAETVPQNLIWVPCVALDKEIIISGDSQNRCYSYSLEKEEYRMVCKYPAEVLLLHEHWVVKCEHRTRSQKKYKRVPLLSFGGVYKHTMLMSYESVWKSETSTSKHVNEWLQVRNGFVIEQNSDSNLAGIRGCVGGPNNLLLFVTFYPHNIAVIDMKNYQYVQVTNQRLPINNKLWFHCFVKLDKTSFLLITKGAHIHIRYDVVTMTFHYEVLPSPPPLFRSKDDFAFVLVHRWLVFFGGRDERYHALDDIVVYDIKRKLWTSPPHVLPQPLHASCAVATRDHTFVHLIGGVTSNDRSQHVHFVMRIQDLIVNIHTCIHNIMYIFLMCESTLHILAKTTLFIIFIGSCLNMKLVLFFIFGKDTAD</sequence>
<keyword evidence="3" id="KW-1185">Reference proteome</keyword>
<proteinExistence type="predicted"/>
<dbReference type="InterPro" id="IPR015915">
    <property type="entry name" value="Kelch-typ_b-propeller"/>
</dbReference>
<accession>X6NL31</accession>
<dbReference type="EMBL" id="ASPP01008089">
    <property type="protein sequence ID" value="ETO26097.1"/>
    <property type="molecule type" value="Genomic_DNA"/>
</dbReference>
<dbReference type="InterPro" id="IPR011043">
    <property type="entry name" value="Gal_Oxase/kelch_b-propeller"/>
</dbReference>
<dbReference type="Gene3D" id="2.120.10.80">
    <property type="entry name" value="Kelch-type beta propeller"/>
    <property type="match status" value="1"/>
</dbReference>
<organism evidence="2 3">
    <name type="scientific">Reticulomyxa filosa</name>
    <dbReference type="NCBI Taxonomy" id="46433"/>
    <lineage>
        <taxon>Eukaryota</taxon>
        <taxon>Sar</taxon>
        <taxon>Rhizaria</taxon>
        <taxon>Retaria</taxon>
        <taxon>Foraminifera</taxon>
        <taxon>Monothalamids</taxon>
        <taxon>Reticulomyxidae</taxon>
        <taxon>Reticulomyxa</taxon>
    </lineage>
</organism>
<comment type="caution">
    <text evidence="2">The sequence shown here is derived from an EMBL/GenBank/DDBJ whole genome shotgun (WGS) entry which is preliminary data.</text>
</comment>
<evidence type="ECO:0000256" key="1">
    <source>
        <dbReference type="SAM" id="Phobius"/>
    </source>
</evidence>
<evidence type="ECO:0000313" key="3">
    <source>
        <dbReference type="Proteomes" id="UP000023152"/>
    </source>
</evidence>
<protein>
    <submittedName>
        <fullName evidence="2">Uncharacterized protein</fullName>
    </submittedName>
</protein>
<gene>
    <name evidence="2" type="ORF">RFI_11040</name>
</gene>
<keyword evidence="1" id="KW-0472">Membrane</keyword>
<dbReference type="OrthoDB" id="432528at2759"/>
<name>X6NL31_RETFI</name>
<evidence type="ECO:0000313" key="2">
    <source>
        <dbReference type="EMBL" id="ETO26097.1"/>
    </source>
</evidence>
<feature type="transmembrane region" description="Helical" evidence="1">
    <location>
        <begin position="346"/>
        <end position="365"/>
    </location>
</feature>
<dbReference type="AlphaFoldDB" id="X6NL31"/>
<reference evidence="2 3" key="1">
    <citation type="journal article" date="2013" name="Curr. Biol.">
        <title>The Genome of the Foraminiferan Reticulomyxa filosa.</title>
        <authorList>
            <person name="Glockner G."/>
            <person name="Hulsmann N."/>
            <person name="Schleicher M."/>
            <person name="Noegel A.A."/>
            <person name="Eichinger L."/>
            <person name="Gallinger C."/>
            <person name="Pawlowski J."/>
            <person name="Sierra R."/>
            <person name="Euteneuer U."/>
            <person name="Pillet L."/>
            <person name="Moustafa A."/>
            <person name="Platzer M."/>
            <person name="Groth M."/>
            <person name="Szafranski K."/>
            <person name="Schliwa M."/>
        </authorList>
    </citation>
    <scope>NUCLEOTIDE SEQUENCE [LARGE SCALE GENOMIC DNA]</scope>
</reference>
<dbReference type="SUPFAM" id="SSF50965">
    <property type="entry name" value="Galactose oxidase, central domain"/>
    <property type="match status" value="1"/>
</dbReference>